<evidence type="ECO:0000313" key="9">
    <source>
        <dbReference type="EMBL" id="PVY61227.1"/>
    </source>
</evidence>
<dbReference type="EMBL" id="QEKO01000004">
    <property type="protein sequence ID" value="PVY61227.1"/>
    <property type="molecule type" value="Genomic_DNA"/>
</dbReference>
<dbReference type="Pfam" id="PF03447">
    <property type="entry name" value="NAD_binding_3"/>
    <property type="match status" value="1"/>
</dbReference>
<dbReference type="OrthoDB" id="7056904at2"/>
<dbReference type="AlphaFoldDB" id="A0A2U1CJN4"/>
<comment type="caution">
    <text evidence="9">The sequence shown here is derived from an EMBL/GenBank/DDBJ whole genome shotgun (WGS) entry which is preliminary data.</text>
</comment>
<protein>
    <recommendedName>
        <fullName evidence="6">L-aspartate dehydrogenase</fullName>
        <ecNumber evidence="6">1.4.1.21</ecNumber>
    </recommendedName>
</protein>
<evidence type="ECO:0000256" key="2">
    <source>
        <dbReference type="ARBA" id="ARBA00022642"/>
    </source>
</evidence>
<evidence type="ECO:0000256" key="3">
    <source>
        <dbReference type="ARBA" id="ARBA00022857"/>
    </source>
</evidence>
<dbReference type="Pfam" id="PF01958">
    <property type="entry name" value="Asp_DH_C"/>
    <property type="match status" value="1"/>
</dbReference>
<dbReference type="PANTHER" id="PTHR31873">
    <property type="entry name" value="L-ASPARTATE DEHYDROGENASE-RELATED"/>
    <property type="match status" value="1"/>
</dbReference>
<dbReference type="EC" id="1.4.1.21" evidence="6"/>
<comment type="miscellaneous">
    <text evidence="6">The iminoaspartate product is unstable in aqueous solution and can decompose to oxaloacetate and ammonia.</text>
</comment>
<reference evidence="9 10" key="1">
    <citation type="submission" date="2018-04" db="EMBL/GenBank/DDBJ databases">
        <title>Genomic Encyclopedia of Type Strains, Phase IV (KMG-IV): sequencing the most valuable type-strain genomes for metagenomic binning, comparative biology and taxonomic classification.</title>
        <authorList>
            <person name="Goeker M."/>
        </authorList>
    </citation>
    <scope>NUCLEOTIDE SEQUENCE [LARGE SCALE GENOMIC DNA]</scope>
    <source>
        <strain evidence="9 10">DSM 10065</strain>
    </source>
</reference>
<dbReference type="InterPro" id="IPR020626">
    <property type="entry name" value="Asp_DH_prok"/>
</dbReference>
<proteinExistence type="inferred from homology"/>
<keyword evidence="5 6" id="KW-0520">NAD</keyword>
<evidence type="ECO:0000256" key="1">
    <source>
        <dbReference type="ARBA" id="ARBA00008331"/>
    </source>
</evidence>
<name>A0A2U1CJN4_9BURK</name>
<dbReference type="InterPro" id="IPR036291">
    <property type="entry name" value="NAD(P)-bd_dom_sf"/>
</dbReference>
<dbReference type="SUPFAM" id="SSF51735">
    <property type="entry name" value="NAD(P)-binding Rossmann-fold domains"/>
    <property type="match status" value="1"/>
</dbReference>
<dbReference type="GO" id="GO:0051287">
    <property type="term" value="F:NAD binding"/>
    <property type="evidence" value="ECO:0007669"/>
    <property type="project" value="UniProtKB-UniRule"/>
</dbReference>
<dbReference type="NCBIfam" id="NF009827">
    <property type="entry name" value="PRK13303.1-2"/>
    <property type="match status" value="1"/>
</dbReference>
<keyword evidence="10" id="KW-1185">Reference proteome</keyword>
<comment type="catalytic activity">
    <reaction evidence="6">
        <text>L-aspartate + NAD(+) + H2O = oxaloacetate + NH4(+) + NADH + H(+)</text>
        <dbReference type="Rhea" id="RHEA:11788"/>
        <dbReference type="ChEBI" id="CHEBI:15377"/>
        <dbReference type="ChEBI" id="CHEBI:15378"/>
        <dbReference type="ChEBI" id="CHEBI:16452"/>
        <dbReference type="ChEBI" id="CHEBI:28938"/>
        <dbReference type="ChEBI" id="CHEBI:29991"/>
        <dbReference type="ChEBI" id="CHEBI:57540"/>
        <dbReference type="ChEBI" id="CHEBI:57945"/>
        <dbReference type="EC" id="1.4.1.21"/>
    </reaction>
</comment>
<dbReference type="GO" id="GO:0009435">
    <property type="term" value="P:NAD+ biosynthetic process"/>
    <property type="evidence" value="ECO:0007669"/>
    <property type="project" value="UniProtKB-UniRule"/>
</dbReference>
<feature type="binding site" evidence="6">
    <location>
        <position position="197"/>
    </location>
    <ligand>
        <name>NAD(+)</name>
        <dbReference type="ChEBI" id="CHEBI:57540"/>
    </ligand>
</feature>
<evidence type="ECO:0000313" key="10">
    <source>
        <dbReference type="Proteomes" id="UP000246145"/>
    </source>
</evidence>
<comment type="similarity">
    <text evidence="1 6">Belongs to the L-aspartate dehydrogenase family.</text>
</comment>
<comment type="catalytic activity">
    <reaction evidence="6">
        <text>L-aspartate + NADP(+) + H2O = oxaloacetate + NH4(+) + NADPH + H(+)</text>
        <dbReference type="Rhea" id="RHEA:11784"/>
        <dbReference type="ChEBI" id="CHEBI:15377"/>
        <dbReference type="ChEBI" id="CHEBI:15378"/>
        <dbReference type="ChEBI" id="CHEBI:16452"/>
        <dbReference type="ChEBI" id="CHEBI:28938"/>
        <dbReference type="ChEBI" id="CHEBI:29991"/>
        <dbReference type="ChEBI" id="CHEBI:57783"/>
        <dbReference type="ChEBI" id="CHEBI:58349"/>
        <dbReference type="EC" id="1.4.1.21"/>
    </reaction>
</comment>
<evidence type="ECO:0000259" key="7">
    <source>
        <dbReference type="Pfam" id="PF01958"/>
    </source>
</evidence>
<sequence length="274" mass="28474">MSGVLKRVAIVGFGAISQSVLDLTKGDEGLRISQLIVSPGKEDAVREQLAGLELGNAPQVRSALALDADRPDVLVECAGHGALTAHVLPALRQGVPCLVVSIGALSAPGMAEELEQAARQGGTQVHLLSGAIGGIDALAAARMAGLDSVTYVGRKPPLGWLGSPAEEKLDLRNLKEKALFFEGSAREAARLFPKNANVAATLALAGVGLDQTRVELYADPAVNQNIHYYEAQGAFGNMAVTMQGKPLASNPKTSALTVYSVVRALRNLVSPLAV</sequence>
<dbReference type="InterPro" id="IPR005106">
    <property type="entry name" value="Asp/hSer_DH_NAD-bd"/>
</dbReference>
<feature type="binding site" evidence="6">
    <location>
        <position position="131"/>
    </location>
    <ligand>
        <name>NAD(+)</name>
        <dbReference type="ChEBI" id="CHEBI:57540"/>
    </ligand>
</feature>
<evidence type="ECO:0000259" key="8">
    <source>
        <dbReference type="Pfam" id="PF03447"/>
    </source>
</evidence>
<dbReference type="InterPro" id="IPR002811">
    <property type="entry name" value="Asp_DH"/>
</dbReference>
<accession>A0A2U1CJN4</accession>
<keyword evidence="3 6" id="KW-0521">NADP</keyword>
<dbReference type="NCBIfam" id="NF009828">
    <property type="entry name" value="PRK13303.1-3"/>
    <property type="match status" value="1"/>
</dbReference>
<dbReference type="HAMAP" id="MF_01265">
    <property type="entry name" value="NadX"/>
    <property type="match status" value="1"/>
</dbReference>
<dbReference type="Proteomes" id="UP000246145">
    <property type="component" value="Unassembled WGS sequence"/>
</dbReference>
<feature type="active site" evidence="6">
    <location>
        <position position="227"/>
    </location>
</feature>
<dbReference type="Gene3D" id="3.40.50.720">
    <property type="entry name" value="NAD(P)-binding Rossmann-like Domain"/>
    <property type="match status" value="1"/>
</dbReference>
<dbReference type="PANTHER" id="PTHR31873:SF6">
    <property type="entry name" value="ASPARTATE DEHYDROGENASE DOMAIN-CONTAINING PROTEIN"/>
    <property type="match status" value="1"/>
</dbReference>
<dbReference type="GO" id="GO:0050661">
    <property type="term" value="F:NADP binding"/>
    <property type="evidence" value="ECO:0007669"/>
    <property type="project" value="UniProtKB-UniRule"/>
</dbReference>
<keyword evidence="2 6" id="KW-0662">Pyridine nucleotide biosynthesis</keyword>
<comment type="pathway">
    <text evidence="6">Cofactor biosynthesis; NAD(+) biosynthesis; iminoaspartate from L-aspartate (dehydrogenase route): step 1/1.</text>
</comment>
<dbReference type="SUPFAM" id="SSF55347">
    <property type="entry name" value="Glyceraldehyde-3-phosphate dehydrogenase-like, C-terminal domain"/>
    <property type="match status" value="1"/>
</dbReference>
<feature type="domain" description="Aspartate/homoserine dehydrogenase NAD-binding" evidence="8">
    <location>
        <begin position="12"/>
        <end position="127"/>
    </location>
</feature>
<dbReference type="GO" id="GO:0016639">
    <property type="term" value="F:oxidoreductase activity, acting on the CH-NH2 group of donors, NAD or NADP as acceptor"/>
    <property type="evidence" value="ECO:0007669"/>
    <property type="project" value="UniProtKB-UniRule"/>
</dbReference>
<feature type="domain" description="Aspartate dehydrogenase" evidence="7">
    <location>
        <begin position="175"/>
        <end position="262"/>
    </location>
</feature>
<evidence type="ECO:0000256" key="5">
    <source>
        <dbReference type="ARBA" id="ARBA00023027"/>
    </source>
</evidence>
<dbReference type="Gene3D" id="3.30.360.10">
    <property type="entry name" value="Dihydrodipicolinate Reductase, domain 2"/>
    <property type="match status" value="1"/>
</dbReference>
<gene>
    <name evidence="6" type="primary">nadX</name>
    <name evidence="9" type="ORF">C7440_2777</name>
</gene>
<dbReference type="GO" id="GO:0033735">
    <property type="term" value="F:aspartate dehydrogenase [NAD(P)+] activity"/>
    <property type="evidence" value="ECO:0007669"/>
    <property type="project" value="UniProtKB-EC"/>
</dbReference>
<keyword evidence="4 6" id="KW-0560">Oxidoreductase</keyword>
<dbReference type="UniPathway" id="UPA00253">
    <property type="reaction ID" value="UER00456"/>
</dbReference>
<comment type="function">
    <text evidence="6">Specifically catalyzes the NAD or NADP-dependent dehydrogenation of L-aspartate to iminoaspartate.</text>
</comment>
<dbReference type="RefSeq" id="WP_116518971.1">
    <property type="nucleotide sequence ID" value="NZ_JACCEX010000004.1"/>
</dbReference>
<dbReference type="STRING" id="1231391.GCA_000308195_02461"/>
<evidence type="ECO:0000256" key="6">
    <source>
        <dbReference type="HAMAP-Rule" id="MF_01265"/>
    </source>
</evidence>
<dbReference type="PIRSF" id="PIRSF005227">
    <property type="entry name" value="Asp_dh_NAD_syn"/>
    <property type="match status" value="1"/>
</dbReference>
<dbReference type="InterPro" id="IPR011182">
    <property type="entry name" value="L-Asp_DH"/>
</dbReference>
<organism evidence="9 10">
    <name type="scientific">Pusillimonas noertemannii</name>
    <dbReference type="NCBI Taxonomy" id="305977"/>
    <lineage>
        <taxon>Bacteria</taxon>
        <taxon>Pseudomonadati</taxon>
        <taxon>Pseudomonadota</taxon>
        <taxon>Betaproteobacteria</taxon>
        <taxon>Burkholderiales</taxon>
        <taxon>Alcaligenaceae</taxon>
        <taxon>Pusillimonas</taxon>
    </lineage>
</organism>
<evidence type="ECO:0000256" key="4">
    <source>
        <dbReference type="ARBA" id="ARBA00023002"/>
    </source>
</evidence>